<evidence type="ECO:0000256" key="6">
    <source>
        <dbReference type="ARBA" id="ARBA00023288"/>
    </source>
</evidence>
<keyword evidence="2" id="KW-0732">Signal</keyword>
<evidence type="ECO:0000256" key="3">
    <source>
        <dbReference type="ARBA" id="ARBA00023136"/>
    </source>
</evidence>
<comment type="subcellular location">
    <subcellularLocation>
        <location evidence="1">Cell outer membrane</location>
        <topology evidence="1">Lipid-anchor</topology>
    </subcellularLocation>
</comment>
<dbReference type="InterPro" id="IPR032831">
    <property type="entry name" value="LptM_cons"/>
</dbReference>
<dbReference type="OrthoDB" id="8550022at2"/>
<dbReference type="NCBIfam" id="NF047847">
    <property type="entry name" value="SS_mature_LptM"/>
    <property type="match status" value="1"/>
</dbReference>
<name>A0A198UIT2_MORCA</name>
<dbReference type="PATRIC" id="fig|480.237.peg.2187"/>
<keyword evidence="3" id="KW-0472">Membrane</keyword>
<sequence>MNMMKHLFGLSLMIVLLSACGQKGSLYLPDESTPVIEPTPISDDINDY</sequence>
<evidence type="ECO:0000256" key="5">
    <source>
        <dbReference type="ARBA" id="ARBA00023237"/>
    </source>
</evidence>
<proteinExistence type="predicted"/>
<dbReference type="PROSITE" id="PS51257">
    <property type="entry name" value="PROKAR_LIPOPROTEIN"/>
    <property type="match status" value="1"/>
</dbReference>
<evidence type="ECO:0000256" key="4">
    <source>
        <dbReference type="ARBA" id="ARBA00023139"/>
    </source>
</evidence>
<evidence type="ECO:0000313" key="7">
    <source>
        <dbReference type="EMBL" id="OAU95147.1"/>
    </source>
</evidence>
<dbReference type="eggNOG" id="COG5567">
    <property type="taxonomic scope" value="Bacteria"/>
</dbReference>
<keyword evidence="8" id="KW-1185">Reference proteome</keyword>
<dbReference type="Pfam" id="PF13627">
    <property type="entry name" value="LptM_cons"/>
    <property type="match status" value="1"/>
</dbReference>
<dbReference type="AlphaFoldDB" id="A0A198UIT2"/>
<dbReference type="Proteomes" id="UP000078228">
    <property type="component" value="Unassembled WGS sequence"/>
</dbReference>
<protein>
    <recommendedName>
        <fullName evidence="9">Lipoprotein</fullName>
    </recommendedName>
</protein>
<keyword evidence="6" id="KW-0449">Lipoprotein</keyword>
<keyword evidence="4" id="KW-0564">Palmitate</keyword>
<keyword evidence="5" id="KW-0998">Cell outer membrane</keyword>
<evidence type="ECO:0000256" key="1">
    <source>
        <dbReference type="ARBA" id="ARBA00004459"/>
    </source>
</evidence>
<evidence type="ECO:0000313" key="8">
    <source>
        <dbReference type="Proteomes" id="UP000078228"/>
    </source>
</evidence>
<accession>A0A198UIT2</accession>
<comment type="caution">
    <text evidence="7">The sequence shown here is derived from an EMBL/GenBank/DDBJ whole genome shotgun (WGS) entry which is preliminary data.</text>
</comment>
<organism evidence="7 8">
    <name type="scientific">Moraxella catarrhalis</name>
    <name type="common">Branhamella catarrhalis</name>
    <dbReference type="NCBI Taxonomy" id="480"/>
    <lineage>
        <taxon>Bacteria</taxon>
        <taxon>Pseudomonadati</taxon>
        <taxon>Pseudomonadota</taxon>
        <taxon>Gammaproteobacteria</taxon>
        <taxon>Moraxellales</taxon>
        <taxon>Moraxellaceae</taxon>
        <taxon>Moraxella</taxon>
    </lineage>
</organism>
<dbReference type="EMBL" id="LXHC01000025">
    <property type="protein sequence ID" value="OAU95147.1"/>
    <property type="molecule type" value="Genomic_DNA"/>
</dbReference>
<gene>
    <name evidence="7" type="ORF">AO384_1681</name>
</gene>
<dbReference type="GO" id="GO:0009279">
    <property type="term" value="C:cell outer membrane"/>
    <property type="evidence" value="ECO:0007669"/>
    <property type="project" value="UniProtKB-SubCell"/>
</dbReference>
<reference evidence="7 8" key="1">
    <citation type="journal article" date="2016" name="Genome Biol. Evol.">
        <title>Comparative Genomic Analyses of the Moraxella catarrhalis Serosensitive and Seroresistant Lineages Demonstrate Their Independent Evolution.</title>
        <authorList>
            <person name="Earl J.P."/>
            <person name="de Vries S.P."/>
            <person name="Ahmed A."/>
            <person name="Powell E."/>
            <person name="Schultz M.P."/>
            <person name="Hermans P.W."/>
            <person name="Hill D.J."/>
            <person name="Zhou Z."/>
            <person name="Constantinidou C.I."/>
            <person name="Hu F.Z."/>
            <person name="Bootsma H.J."/>
            <person name="Ehrlich G.D."/>
        </authorList>
    </citation>
    <scope>NUCLEOTIDE SEQUENCE [LARGE SCALE GENOMIC DNA]</scope>
    <source>
        <strain evidence="7 8">Z7542</strain>
    </source>
</reference>
<evidence type="ECO:0008006" key="9">
    <source>
        <dbReference type="Google" id="ProtNLM"/>
    </source>
</evidence>
<evidence type="ECO:0000256" key="2">
    <source>
        <dbReference type="ARBA" id="ARBA00022729"/>
    </source>
</evidence>